<dbReference type="EnsemblMetazoa" id="XM_012201648.1">
    <property type="protein sequence ID" value="XP_012057038.1"/>
    <property type="gene ID" value="LOC105620140"/>
</dbReference>
<dbReference type="EMBL" id="ADTU01015713">
    <property type="status" value="NOT_ANNOTATED_CDS"/>
    <property type="molecule type" value="Genomic_DNA"/>
</dbReference>
<name>A0A158NHN0_ATTCE</name>
<accession>A0A158NHN0</accession>
<feature type="compositionally biased region" description="Basic and acidic residues" evidence="1">
    <location>
        <begin position="355"/>
        <end position="365"/>
    </location>
</feature>
<feature type="compositionally biased region" description="Basic residues" evidence="1">
    <location>
        <begin position="97"/>
        <end position="106"/>
    </location>
</feature>
<feature type="region of interest" description="Disordered" evidence="1">
    <location>
        <begin position="341"/>
        <end position="394"/>
    </location>
</feature>
<sequence>MIDATESALEKKEKVIKRNVNTKRSIRIVMISSIKNKEIVGIRDSSVPYHNEKDSSFGIDRCGPDVTYATAVKGKKRRSSGTWCISKRNSRATPTKPSRHLKRHVRAFPSIDVGSSARASDKRRPTTTLTLDRQSKNNPLSSVRFPPPGFLPLPVLWPPDHWQSPRGEAHGAARAAGSSRTSNPEEIERANKVLVIILDHVNGRLGRSCRDFLACDQEHAVVQQKPLKELGLCLNTGISTNCSTNNIVIAEVCNETRGALPLLQVWPSDSPRADTDEQAPVFVFPDIQESVNDSGIESIQASPSPCGATCNSPAMTPQQSRRASLLHPDHARLQLHYLHNHHNVGVKSPSSPDKTSLDEDHEDRPAPPSPSSSTTSSLRSMPSSAIVSMHSQDRRRSSSRYSMFDALDLEYALLRAAARGSVGPYSLSESLHKLTFTQSLAFPALARGLAAKQSVPSGRSQQPTESGLNAFAKVVTAMVLMLVSVLVFGVVYKFAKT</sequence>
<organism evidence="3 4">
    <name type="scientific">Atta cephalotes</name>
    <name type="common">Leafcutter ant</name>
    <dbReference type="NCBI Taxonomy" id="12957"/>
    <lineage>
        <taxon>Eukaryota</taxon>
        <taxon>Metazoa</taxon>
        <taxon>Ecdysozoa</taxon>
        <taxon>Arthropoda</taxon>
        <taxon>Hexapoda</taxon>
        <taxon>Insecta</taxon>
        <taxon>Pterygota</taxon>
        <taxon>Neoptera</taxon>
        <taxon>Endopterygota</taxon>
        <taxon>Hymenoptera</taxon>
        <taxon>Apocrita</taxon>
        <taxon>Aculeata</taxon>
        <taxon>Formicoidea</taxon>
        <taxon>Formicidae</taxon>
        <taxon>Myrmicinae</taxon>
        <taxon>Atta</taxon>
    </lineage>
</organism>
<evidence type="ECO:0000256" key="1">
    <source>
        <dbReference type="SAM" id="MobiDB-lite"/>
    </source>
</evidence>
<dbReference type="eggNOG" id="ENOG502S011">
    <property type="taxonomic scope" value="Eukaryota"/>
</dbReference>
<keyword evidence="2" id="KW-0812">Transmembrane</keyword>
<feature type="transmembrane region" description="Helical" evidence="2">
    <location>
        <begin position="470"/>
        <end position="492"/>
    </location>
</feature>
<gene>
    <name evidence="3" type="primary">105620140</name>
</gene>
<feature type="region of interest" description="Disordered" evidence="1">
    <location>
        <begin position="79"/>
        <end position="144"/>
    </location>
</feature>
<reference evidence="4" key="1">
    <citation type="journal article" date="2011" name="PLoS Genet.">
        <title>The genome sequence of the leaf-cutter ant Atta cephalotes reveals insights into its obligate symbiotic lifestyle.</title>
        <authorList>
            <person name="Suen G."/>
            <person name="Teiling C."/>
            <person name="Li L."/>
            <person name="Holt C."/>
            <person name="Abouheif E."/>
            <person name="Bornberg-Bauer E."/>
            <person name="Bouffard P."/>
            <person name="Caldera E.J."/>
            <person name="Cash E."/>
            <person name="Cavanaugh A."/>
            <person name="Denas O."/>
            <person name="Elhaik E."/>
            <person name="Fave M.J."/>
            <person name="Gadau J."/>
            <person name="Gibson J.D."/>
            <person name="Graur D."/>
            <person name="Grubbs K.J."/>
            <person name="Hagen D.E."/>
            <person name="Harkins T.T."/>
            <person name="Helmkampf M."/>
            <person name="Hu H."/>
            <person name="Johnson B.R."/>
            <person name="Kim J."/>
            <person name="Marsh S.E."/>
            <person name="Moeller J.A."/>
            <person name="Munoz-Torres M.C."/>
            <person name="Murphy M.C."/>
            <person name="Naughton M.C."/>
            <person name="Nigam S."/>
            <person name="Overson R."/>
            <person name="Rajakumar R."/>
            <person name="Reese J.T."/>
            <person name="Scott J.J."/>
            <person name="Smith C.R."/>
            <person name="Tao S."/>
            <person name="Tsutsui N.D."/>
            <person name="Viljakainen L."/>
            <person name="Wissler L."/>
            <person name="Yandell M.D."/>
            <person name="Zimmer F."/>
            <person name="Taylor J."/>
            <person name="Slater S.C."/>
            <person name="Clifton S.W."/>
            <person name="Warren W.C."/>
            <person name="Elsik C.G."/>
            <person name="Smith C.D."/>
            <person name="Weinstock G.M."/>
            <person name="Gerardo N.M."/>
            <person name="Currie C.R."/>
        </authorList>
    </citation>
    <scope>NUCLEOTIDE SEQUENCE [LARGE SCALE GENOMIC DNA]</scope>
</reference>
<dbReference type="AlphaFoldDB" id="A0A158NHN0"/>
<keyword evidence="4" id="KW-1185">Reference proteome</keyword>
<keyword evidence="2" id="KW-0472">Membrane</keyword>
<feature type="region of interest" description="Disordered" evidence="1">
    <location>
        <begin position="162"/>
        <end position="185"/>
    </location>
</feature>
<feature type="compositionally biased region" description="Polar residues" evidence="1">
    <location>
        <begin position="126"/>
        <end position="141"/>
    </location>
</feature>
<dbReference type="InParanoid" id="A0A158NHN0"/>
<keyword evidence="2" id="KW-1133">Transmembrane helix</keyword>
<feature type="compositionally biased region" description="Low complexity" evidence="1">
    <location>
        <begin position="170"/>
        <end position="182"/>
    </location>
</feature>
<dbReference type="Proteomes" id="UP000005205">
    <property type="component" value="Unassembled WGS sequence"/>
</dbReference>
<feature type="region of interest" description="Disordered" evidence="1">
    <location>
        <begin position="297"/>
        <end position="324"/>
    </location>
</feature>
<evidence type="ECO:0000313" key="4">
    <source>
        <dbReference type="Proteomes" id="UP000005205"/>
    </source>
</evidence>
<reference evidence="3" key="2">
    <citation type="submission" date="2016-04" db="UniProtKB">
        <authorList>
            <consortium name="EnsemblMetazoa"/>
        </authorList>
    </citation>
    <scope>IDENTIFICATION</scope>
</reference>
<proteinExistence type="predicted"/>
<evidence type="ECO:0000256" key="2">
    <source>
        <dbReference type="SAM" id="Phobius"/>
    </source>
</evidence>
<dbReference type="OrthoDB" id="6628717at2759"/>
<evidence type="ECO:0000313" key="3">
    <source>
        <dbReference type="EnsemblMetazoa" id="XP_012057038.1"/>
    </source>
</evidence>
<feature type="compositionally biased region" description="Low complexity" evidence="1">
    <location>
        <begin position="371"/>
        <end position="385"/>
    </location>
</feature>
<protein>
    <submittedName>
        <fullName evidence="3">Uncharacterized protein</fullName>
    </submittedName>
</protein>
<dbReference type="KEGG" id="acep:105620140"/>
<feature type="compositionally biased region" description="Polar residues" evidence="1">
    <location>
        <begin position="297"/>
        <end position="322"/>
    </location>
</feature>